<evidence type="ECO:0000313" key="2">
    <source>
        <dbReference type="EMBL" id="MBO1510246.1"/>
    </source>
</evidence>
<name>A0ABS3MW96_9BACI</name>
<keyword evidence="3" id="KW-1185">Reference proteome</keyword>
<organism evidence="2 3">
    <name type="scientific">Metabacillus bambusae</name>
    <dbReference type="NCBI Taxonomy" id="2795218"/>
    <lineage>
        <taxon>Bacteria</taxon>
        <taxon>Bacillati</taxon>
        <taxon>Bacillota</taxon>
        <taxon>Bacilli</taxon>
        <taxon>Bacillales</taxon>
        <taxon>Bacillaceae</taxon>
        <taxon>Metabacillus</taxon>
    </lineage>
</organism>
<comment type="caution">
    <text evidence="2">The sequence shown here is derived from an EMBL/GenBank/DDBJ whole genome shotgun (WGS) entry which is preliminary data.</text>
</comment>
<proteinExistence type="predicted"/>
<feature type="transmembrane region" description="Helical" evidence="1">
    <location>
        <begin position="81"/>
        <end position="104"/>
    </location>
</feature>
<reference evidence="2 3" key="1">
    <citation type="submission" date="2021-03" db="EMBL/GenBank/DDBJ databases">
        <title>Whole genome sequence of Metabacillus bambusae BG109.</title>
        <authorList>
            <person name="Jeong J.W."/>
        </authorList>
    </citation>
    <scope>NUCLEOTIDE SEQUENCE [LARGE SCALE GENOMIC DNA]</scope>
    <source>
        <strain evidence="2 3">BG109</strain>
    </source>
</reference>
<accession>A0ABS3MW96</accession>
<gene>
    <name evidence="2" type="ORF">I7822_00870</name>
</gene>
<keyword evidence="1" id="KW-1133">Transmembrane helix</keyword>
<evidence type="ECO:0000313" key="3">
    <source>
        <dbReference type="Proteomes" id="UP000663981"/>
    </source>
</evidence>
<dbReference type="EMBL" id="JAGDEL010000001">
    <property type="protein sequence ID" value="MBO1510246.1"/>
    <property type="molecule type" value="Genomic_DNA"/>
</dbReference>
<dbReference type="Proteomes" id="UP000663981">
    <property type="component" value="Unassembled WGS sequence"/>
</dbReference>
<feature type="transmembrane region" description="Helical" evidence="1">
    <location>
        <begin position="46"/>
        <end position="69"/>
    </location>
</feature>
<sequence length="163" mass="18364">MMEKRMKLAGKVAFVCALLYALPHFWWGLGLPFAFPGDLQAIPDNFWSQLIGLWGFGGLAILAAIYALVFTSSWRSRLPKVVITIPAWIGSIILSIWGFSYFVLQFQFAIGRVQSTPQFAVQDASPMAQWGYFWYLLFLIWGLSLGVAAFYAQKLLNGRTHSC</sequence>
<feature type="transmembrane region" description="Helical" evidence="1">
    <location>
        <begin position="132"/>
        <end position="152"/>
    </location>
</feature>
<keyword evidence="1" id="KW-0472">Membrane</keyword>
<protein>
    <submittedName>
        <fullName evidence="2">DUF3995 domain-containing protein</fullName>
    </submittedName>
</protein>
<evidence type="ECO:0000256" key="1">
    <source>
        <dbReference type="SAM" id="Phobius"/>
    </source>
</evidence>
<dbReference type="RefSeq" id="WP_207974916.1">
    <property type="nucleotide sequence ID" value="NZ_JAGDEL010000001.1"/>
</dbReference>
<keyword evidence="1" id="KW-0812">Transmembrane</keyword>